<comment type="caution">
    <text evidence="1">The sequence shown here is derived from an EMBL/GenBank/DDBJ whole genome shotgun (WGS) entry which is preliminary data.</text>
</comment>
<sequence>MSAHTQCSSVFMIQELVEALIGHLIDEEETLRACSLVNRLFVGCSQKHLFSIVSLDSYDTYQAFDQLLITSNHLTKHVQRLYLHEDIHAYDSDSEVVQSEARLVAIFTRLPALQYFSLNSARNWNDISPSLQKVYYSRLATPDIAVIGIEDIPSQIFSGILHSRIHFEAISLAIRSKPDIVTTSLNLCIQDEETLFALAKGAVDIKAVRELTFAESSALTQQHVELLDLFGENIIRFTLDRRHLGSVSLPRQEPMDILRHFTSLRSFCVYIQAEELEHEVHMFRNLVAASSCKLETVVCRIIYQNFRMGRTAVESWKRGIALLGNFQVEARLIVELYTKEKDFDKPLKELQAGLRLCDVVAIVRDVCLFEVIGYILNTPPDPQTYPEIYAYVVIALVQPSP</sequence>
<dbReference type="EMBL" id="MU150263">
    <property type="protein sequence ID" value="KAF9463373.1"/>
    <property type="molecule type" value="Genomic_DNA"/>
</dbReference>
<accession>A0A9P6CK24</accession>
<protein>
    <submittedName>
        <fullName evidence="1">Uncharacterized protein</fullName>
    </submittedName>
</protein>
<evidence type="ECO:0000313" key="2">
    <source>
        <dbReference type="Proteomes" id="UP000807353"/>
    </source>
</evidence>
<evidence type="ECO:0000313" key="1">
    <source>
        <dbReference type="EMBL" id="KAF9463373.1"/>
    </source>
</evidence>
<dbReference type="OrthoDB" id="3022813at2759"/>
<reference evidence="1" key="1">
    <citation type="submission" date="2020-11" db="EMBL/GenBank/DDBJ databases">
        <authorList>
            <consortium name="DOE Joint Genome Institute"/>
            <person name="Ahrendt S."/>
            <person name="Riley R."/>
            <person name="Andreopoulos W."/>
            <person name="Labutti K."/>
            <person name="Pangilinan J."/>
            <person name="Ruiz-Duenas F.J."/>
            <person name="Barrasa J.M."/>
            <person name="Sanchez-Garcia M."/>
            <person name="Camarero S."/>
            <person name="Miyauchi S."/>
            <person name="Serrano A."/>
            <person name="Linde D."/>
            <person name="Babiker R."/>
            <person name="Drula E."/>
            <person name="Ayuso-Fernandez I."/>
            <person name="Pacheco R."/>
            <person name="Padilla G."/>
            <person name="Ferreira P."/>
            <person name="Barriuso J."/>
            <person name="Kellner H."/>
            <person name="Castanera R."/>
            <person name="Alfaro M."/>
            <person name="Ramirez L."/>
            <person name="Pisabarro A.G."/>
            <person name="Kuo A."/>
            <person name="Tritt A."/>
            <person name="Lipzen A."/>
            <person name="He G."/>
            <person name="Yan M."/>
            <person name="Ng V."/>
            <person name="Cullen D."/>
            <person name="Martin F."/>
            <person name="Rosso M.-N."/>
            <person name="Henrissat B."/>
            <person name="Hibbett D."/>
            <person name="Martinez A.T."/>
            <person name="Grigoriev I.V."/>
        </authorList>
    </citation>
    <scope>NUCLEOTIDE SEQUENCE</scope>
    <source>
        <strain evidence="1">CBS 247.69</strain>
    </source>
</reference>
<proteinExistence type="predicted"/>
<organism evidence="1 2">
    <name type="scientific">Collybia nuda</name>
    <dbReference type="NCBI Taxonomy" id="64659"/>
    <lineage>
        <taxon>Eukaryota</taxon>
        <taxon>Fungi</taxon>
        <taxon>Dikarya</taxon>
        <taxon>Basidiomycota</taxon>
        <taxon>Agaricomycotina</taxon>
        <taxon>Agaricomycetes</taxon>
        <taxon>Agaricomycetidae</taxon>
        <taxon>Agaricales</taxon>
        <taxon>Tricholomatineae</taxon>
        <taxon>Clitocybaceae</taxon>
        <taxon>Collybia</taxon>
    </lineage>
</organism>
<dbReference type="Proteomes" id="UP000807353">
    <property type="component" value="Unassembled WGS sequence"/>
</dbReference>
<dbReference type="AlphaFoldDB" id="A0A9P6CK24"/>
<keyword evidence="2" id="KW-1185">Reference proteome</keyword>
<gene>
    <name evidence="1" type="ORF">BDZ94DRAFT_1361340</name>
</gene>
<name>A0A9P6CK24_9AGAR</name>